<keyword evidence="4 5" id="KW-0472">Membrane</keyword>
<dbReference type="PROSITE" id="PS50928">
    <property type="entry name" value="ABC_TM1"/>
    <property type="match status" value="1"/>
</dbReference>
<feature type="domain" description="ABC transmembrane type-1" evidence="6">
    <location>
        <begin position="68"/>
        <end position="347"/>
    </location>
</feature>
<comment type="subcellular location">
    <subcellularLocation>
        <location evidence="1 5">Cell membrane</location>
        <topology evidence="1 5">Multi-pass membrane protein</topology>
    </subcellularLocation>
</comment>
<dbReference type="PANTHER" id="PTHR42727:SF1">
    <property type="entry name" value="PHOSPHATE TRANSPORT SYSTEM PERMEASE"/>
    <property type="match status" value="1"/>
</dbReference>
<dbReference type="RefSeq" id="WP_263543430.1">
    <property type="nucleotide sequence ID" value="NZ_JAOVZO020000003.1"/>
</dbReference>
<evidence type="ECO:0000256" key="1">
    <source>
        <dbReference type="ARBA" id="ARBA00004651"/>
    </source>
</evidence>
<evidence type="ECO:0000259" key="6">
    <source>
        <dbReference type="PROSITE" id="PS50928"/>
    </source>
</evidence>
<dbReference type="Gene3D" id="1.10.3720.10">
    <property type="entry name" value="MetI-like"/>
    <property type="match status" value="2"/>
</dbReference>
<keyword evidence="3 5" id="KW-1133">Transmembrane helix</keyword>
<evidence type="ECO:0000256" key="5">
    <source>
        <dbReference type="RuleBase" id="RU363032"/>
    </source>
</evidence>
<dbReference type="EMBL" id="JAOVZO020000003">
    <property type="protein sequence ID" value="MDC8012179.1"/>
    <property type="molecule type" value="Genomic_DNA"/>
</dbReference>
<organism evidence="7 8">
    <name type="scientific">Tahibacter soli</name>
    <dbReference type="NCBI Taxonomy" id="2983605"/>
    <lineage>
        <taxon>Bacteria</taxon>
        <taxon>Pseudomonadati</taxon>
        <taxon>Pseudomonadota</taxon>
        <taxon>Gammaproteobacteria</taxon>
        <taxon>Lysobacterales</taxon>
        <taxon>Rhodanobacteraceae</taxon>
        <taxon>Tahibacter</taxon>
    </lineage>
</organism>
<dbReference type="CDD" id="cd06261">
    <property type="entry name" value="TM_PBP2"/>
    <property type="match status" value="1"/>
</dbReference>
<evidence type="ECO:0000313" key="7">
    <source>
        <dbReference type="EMBL" id="MDC8012179.1"/>
    </source>
</evidence>
<dbReference type="InterPro" id="IPR000515">
    <property type="entry name" value="MetI-like"/>
</dbReference>
<dbReference type="Pfam" id="PF00528">
    <property type="entry name" value="BPD_transp_1"/>
    <property type="match status" value="1"/>
</dbReference>
<evidence type="ECO:0000256" key="2">
    <source>
        <dbReference type="ARBA" id="ARBA00022692"/>
    </source>
</evidence>
<keyword evidence="8" id="KW-1185">Reference proteome</keyword>
<reference evidence="7" key="1">
    <citation type="submission" date="2023-02" db="EMBL/GenBank/DDBJ databases">
        <title>Tahibacter soli sp. nov. isolated from soil.</title>
        <authorList>
            <person name="Baek J.H."/>
            <person name="Lee J.K."/>
            <person name="Choi D.G."/>
            <person name="Jeon C.O."/>
        </authorList>
    </citation>
    <scope>NUCLEOTIDE SEQUENCE</scope>
    <source>
        <strain evidence="7">BL</strain>
    </source>
</reference>
<feature type="transmembrane region" description="Helical" evidence="5">
    <location>
        <begin position="27"/>
        <end position="52"/>
    </location>
</feature>
<feature type="transmembrane region" description="Helical" evidence="5">
    <location>
        <begin position="328"/>
        <end position="347"/>
    </location>
</feature>
<feature type="transmembrane region" description="Helical" evidence="5">
    <location>
        <begin position="114"/>
        <end position="133"/>
    </location>
</feature>
<dbReference type="GO" id="GO:0055085">
    <property type="term" value="P:transmembrane transport"/>
    <property type="evidence" value="ECO:0007669"/>
    <property type="project" value="InterPro"/>
</dbReference>
<evidence type="ECO:0000256" key="4">
    <source>
        <dbReference type="ARBA" id="ARBA00023136"/>
    </source>
</evidence>
<evidence type="ECO:0000256" key="3">
    <source>
        <dbReference type="ARBA" id="ARBA00022989"/>
    </source>
</evidence>
<feature type="transmembrane region" description="Helical" evidence="5">
    <location>
        <begin position="210"/>
        <end position="231"/>
    </location>
</feature>
<dbReference type="Proteomes" id="UP001139971">
    <property type="component" value="Unassembled WGS sequence"/>
</dbReference>
<protein>
    <submittedName>
        <fullName evidence="7">ABC transporter permease subunit</fullName>
    </submittedName>
</protein>
<feature type="transmembrane region" description="Helical" evidence="5">
    <location>
        <begin position="174"/>
        <end position="198"/>
    </location>
</feature>
<comment type="similarity">
    <text evidence="5">Belongs to the binding-protein-dependent transport system permease family.</text>
</comment>
<feature type="transmembrane region" description="Helical" evidence="5">
    <location>
        <begin position="260"/>
        <end position="281"/>
    </location>
</feature>
<dbReference type="InterPro" id="IPR035906">
    <property type="entry name" value="MetI-like_sf"/>
</dbReference>
<accession>A0A9X4BJH7</accession>
<dbReference type="PANTHER" id="PTHR42727">
    <property type="entry name" value="PHOSPHATE TRANSPORT SYSTEM PERMEASE PROTEIN"/>
    <property type="match status" value="1"/>
</dbReference>
<proteinExistence type="inferred from homology"/>
<evidence type="ECO:0000313" key="8">
    <source>
        <dbReference type="Proteomes" id="UP001139971"/>
    </source>
</evidence>
<dbReference type="AlphaFoldDB" id="A0A9X4BJH7"/>
<dbReference type="SUPFAM" id="SSF161098">
    <property type="entry name" value="MetI-like"/>
    <property type="match status" value="1"/>
</dbReference>
<dbReference type="GO" id="GO:0005886">
    <property type="term" value="C:plasma membrane"/>
    <property type="evidence" value="ECO:0007669"/>
    <property type="project" value="UniProtKB-SubCell"/>
</dbReference>
<feature type="transmembrane region" description="Helical" evidence="5">
    <location>
        <begin position="139"/>
        <end position="162"/>
    </location>
</feature>
<comment type="caution">
    <text evidence="7">The sequence shown here is derived from an EMBL/GenBank/DDBJ whole genome shotgun (WGS) entry which is preliminary data.</text>
</comment>
<keyword evidence="5" id="KW-0813">Transport</keyword>
<feature type="transmembrane region" description="Helical" evidence="5">
    <location>
        <begin position="72"/>
        <end position="93"/>
    </location>
</feature>
<gene>
    <name evidence="7" type="ORF">OD750_006420</name>
</gene>
<sequence>MPVSATAAPLAARALARLPSRLRRERLLGVFVTGAAVVVIAAVLGIPAFLLLDAGVEPVRFDRLWPLLAGSFKAALFALAFAFPLALAAAAWCARFARPRLRAWLKPLFELFEAVPAVVLGLVAAVTLAPWLARHVLAFAAFLALAPPALALAGIAWQAFAPRAWQRRCDGREAWLAVPALIAVALVAAALGGPLAAVLPAALSQPATPWNALVVGVVLGLAVMPTMFTLAEDALFAVPASLSDGAYALGATRWQALAGLILRAASPGIAAAVLLGFSRALGETMIVLMASGNTPLSDADPLSGLRSIAANLALEAPEAVPGGAHYRLLLTSALWLFGACFVLNSIAEGVRGRLRRRYTAL</sequence>
<keyword evidence="2 5" id="KW-0812">Transmembrane</keyword>
<name>A0A9X4BJH7_9GAMM</name>